<dbReference type="EMBL" id="CP097289">
    <property type="protein sequence ID" value="UQT53598.1"/>
    <property type="molecule type" value="Genomic_DNA"/>
</dbReference>
<dbReference type="Gene3D" id="2.60.120.330">
    <property type="entry name" value="B-lactam Antibiotic, Isopenicillin N Synthase, Chain"/>
    <property type="match status" value="1"/>
</dbReference>
<accession>A0ABY4PKL8</accession>
<sequence>MVLGDQLLAACAQDLALKGALTDSCRASPMHHLGLNSYRPGHGADIANNVDYAMSPHIDHAYFTVELQDTPGLQVQDEDGTWLSVPLVPDAVFVSLPDYLQRATNGVYRRATHRVGTVRAGRISIQYKHRPDYSTVVAPLAPCTSADTPARYAPFDTGTRYAALLQSLLNRYNR</sequence>
<evidence type="ECO:0000313" key="4">
    <source>
        <dbReference type="EMBL" id="UQT53598.1"/>
    </source>
</evidence>
<reference evidence="4 5" key="1">
    <citation type="submission" date="2022-05" db="EMBL/GenBank/DDBJ databases">
        <authorList>
            <person name="Zhou X."/>
            <person name="Li K."/>
            <person name="Man Y."/>
        </authorList>
    </citation>
    <scope>NUCLEOTIDE SEQUENCE [LARGE SCALE GENOMIC DNA]</scope>
    <source>
        <strain evidence="4 5">MS405</strain>
    </source>
</reference>
<evidence type="ECO:0000256" key="2">
    <source>
        <dbReference type="ARBA" id="ARBA00023194"/>
    </source>
</evidence>
<dbReference type="Proteomes" id="UP000829992">
    <property type="component" value="Chromosome"/>
</dbReference>
<name>A0ABY4PKL8_9ACTN</name>
<dbReference type="InterPro" id="IPR027443">
    <property type="entry name" value="IPNS-like_sf"/>
</dbReference>
<evidence type="ECO:0000259" key="3">
    <source>
        <dbReference type="PROSITE" id="PS51471"/>
    </source>
</evidence>
<dbReference type="Pfam" id="PF03171">
    <property type="entry name" value="2OG-FeII_Oxy"/>
    <property type="match status" value="1"/>
</dbReference>
<dbReference type="PANTHER" id="PTHR47990">
    <property type="entry name" value="2-OXOGLUTARATE (2OG) AND FE(II)-DEPENDENT OXYGENASE SUPERFAMILY PROTEIN-RELATED"/>
    <property type="match status" value="1"/>
</dbReference>
<evidence type="ECO:0000313" key="5">
    <source>
        <dbReference type="Proteomes" id="UP000829992"/>
    </source>
</evidence>
<dbReference type="InterPro" id="IPR044861">
    <property type="entry name" value="IPNS-like_FE2OG_OXY"/>
</dbReference>
<proteinExistence type="predicted"/>
<comment type="pathway">
    <text evidence="1">Antibiotic biosynthesis.</text>
</comment>
<keyword evidence="5" id="KW-1185">Reference proteome</keyword>
<dbReference type="RefSeq" id="WP_249585096.1">
    <property type="nucleotide sequence ID" value="NZ_BAAAQL010000074.1"/>
</dbReference>
<feature type="domain" description="Fe2OG dioxygenase" evidence="3">
    <location>
        <begin position="28"/>
        <end position="131"/>
    </location>
</feature>
<keyword evidence="2" id="KW-0045">Antibiotic biosynthesis</keyword>
<protein>
    <recommendedName>
        <fullName evidence="3">Fe2OG dioxygenase domain-containing protein</fullName>
    </recommendedName>
</protein>
<dbReference type="InterPro" id="IPR005123">
    <property type="entry name" value="Oxoglu/Fe-dep_dioxygenase_dom"/>
</dbReference>
<organism evidence="4 5">
    <name type="scientific">Streptomyces durmitorensis</name>
    <dbReference type="NCBI Taxonomy" id="319947"/>
    <lineage>
        <taxon>Bacteria</taxon>
        <taxon>Bacillati</taxon>
        <taxon>Actinomycetota</taxon>
        <taxon>Actinomycetes</taxon>
        <taxon>Kitasatosporales</taxon>
        <taxon>Streptomycetaceae</taxon>
        <taxon>Streptomyces</taxon>
    </lineage>
</organism>
<dbReference type="PROSITE" id="PS51471">
    <property type="entry name" value="FE2OG_OXY"/>
    <property type="match status" value="1"/>
</dbReference>
<evidence type="ECO:0000256" key="1">
    <source>
        <dbReference type="ARBA" id="ARBA00004792"/>
    </source>
</evidence>
<gene>
    <name evidence="4" type="ORF">M4V62_00050</name>
</gene>
<dbReference type="SUPFAM" id="SSF51197">
    <property type="entry name" value="Clavaminate synthase-like"/>
    <property type="match status" value="1"/>
</dbReference>
<dbReference type="InterPro" id="IPR050231">
    <property type="entry name" value="Iron_ascorbate_oxido_reductase"/>
</dbReference>